<name>A0A385SJI8_9BACT</name>
<dbReference type="Proteomes" id="UP000266183">
    <property type="component" value="Chromosome"/>
</dbReference>
<keyword evidence="2" id="KW-0808">Transferase</keyword>
<dbReference type="Pfam" id="PF13302">
    <property type="entry name" value="Acetyltransf_3"/>
    <property type="match status" value="1"/>
</dbReference>
<evidence type="ECO:0000259" key="1">
    <source>
        <dbReference type="PROSITE" id="PS51186"/>
    </source>
</evidence>
<dbReference type="PROSITE" id="PS51186">
    <property type="entry name" value="GNAT"/>
    <property type="match status" value="1"/>
</dbReference>
<dbReference type="SUPFAM" id="SSF55729">
    <property type="entry name" value="Acyl-CoA N-acyltransferases (Nat)"/>
    <property type="match status" value="1"/>
</dbReference>
<dbReference type="AlphaFoldDB" id="A0A385SJI8"/>
<dbReference type="InterPro" id="IPR000182">
    <property type="entry name" value="GNAT_dom"/>
</dbReference>
<reference evidence="3" key="1">
    <citation type="submission" date="2018-09" db="EMBL/GenBank/DDBJ databases">
        <title>Chryseolinea sp. KIS68-18 isolated from soil.</title>
        <authorList>
            <person name="Weon H.-Y."/>
            <person name="Kwon S.-W."/>
            <person name="Lee S.A."/>
        </authorList>
    </citation>
    <scope>NUCLEOTIDE SEQUENCE [LARGE SCALE GENOMIC DNA]</scope>
    <source>
        <strain evidence="3">KIS68-18</strain>
    </source>
</reference>
<protein>
    <submittedName>
        <fullName evidence="2">GNAT family N-acetyltransferase</fullName>
    </submittedName>
</protein>
<dbReference type="Gene3D" id="3.40.50.2000">
    <property type="entry name" value="Glycogen Phosphorylase B"/>
    <property type="match status" value="1"/>
</dbReference>
<dbReference type="Gene3D" id="3.40.50.11190">
    <property type="match status" value="1"/>
</dbReference>
<dbReference type="InterPro" id="IPR016181">
    <property type="entry name" value="Acyl_CoA_acyltransferase"/>
</dbReference>
<organism evidence="2 3">
    <name type="scientific">Chryseolinea soli</name>
    <dbReference type="NCBI Taxonomy" id="2321403"/>
    <lineage>
        <taxon>Bacteria</taxon>
        <taxon>Pseudomonadati</taxon>
        <taxon>Bacteroidota</taxon>
        <taxon>Cytophagia</taxon>
        <taxon>Cytophagales</taxon>
        <taxon>Fulvivirgaceae</taxon>
        <taxon>Chryseolinea</taxon>
    </lineage>
</organism>
<proteinExistence type="predicted"/>
<dbReference type="Gene3D" id="3.40.630.30">
    <property type="match status" value="1"/>
</dbReference>
<evidence type="ECO:0000313" key="3">
    <source>
        <dbReference type="Proteomes" id="UP000266183"/>
    </source>
</evidence>
<evidence type="ECO:0000313" key="2">
    <source>
        <dbReference type="EMBL" id="AYB31104.1"/>
    </source>
</evidence>
<dbReference type="EMBL" id="CP032382">
    <property type="protein sequence ID" value="AYB31104.1"/>
    <property type="molecule type" value="Genomic_DNA"/>
</dbReference>
<feature type="domain" description="N-acetyltransferase" evidence="1">
    <location>
        <begin position="315"/>
        <end position="465"/>
    </location>
</feature>
<dbReference type="KEGG" id="chk:D4L85_11195"/>
<gene>
    <name evidence="2" type="ORF">D4L85_11195</name>
</gene>
<accession>A0A385SJI8</accession>
<keyword evidence="3" id="KW-1185">Reference proteome</keyword>
<dbReference type="GO" id="GO:0016747">
    <property type="term" value="F:acyltransferase activity, transferring groups other than amino-acyl groups"/>
    <property type="evidence" value="ECO:0007669"/>
    <property type="project" value="InterPro"/>
</dbReference>
<sequence length="465" mass="52119">MGLGHIHRSLALAEMLRDDFECHFVIHTPLPGLRELILKSCASIIDLGDLSQEEELKYLLDLFRPEDVIVLDGYAFKTEYQQRLKNKGHVLVCIDDLQSYHFVADVVINPAGGVDLFRYSGEAYTKFLCGPTYALLKPPYLEAARKRGARTGKPSLLICMGGADPDNHTLATLKENVGQGFDTVYVIIGEAYVHKKELYESVNAFQQKIEVLNNLDPRAMAAIMKECAVAICSASGVAYEYASVGGELYIKQTATNQTLLYRYLIDAGLAFPVGEFRADEARVKAADQQQSRVFDGHSGSRILKVFNRLDFGLNAALRKATGDDLLKVFEWANDPELRRQSFSTQAVSLENHTKWFTGKLADPATELYIVEYKHLPVAQVRFDVKLEATIISYSIDARYRGRGWGQPVLQLALDAFQKTHRGTKNIVGYVKMNNIGSTKVFQNLGFAQRETNDYPESYKFELNAS</sequence>